<dbReference type="Pfam" id="PF00116">
    <property type="entry name" value="COX2"/>
    <property type="match status" value="1"/>
</dbReference>
<dbReference type="GO" id="GO:0005507">
    <property type="term" value="F:copper ion binding"/>
    <property type="evidence" value="ECO:0007669"/>
    <property type="project" value="InterPro"/>
</dbReference>
<sequence length="332" mass="35575">MSGTLARTGLIVLVALLLAGCTGTQSVLSPGGVEAERVHLLFWIMTIGSGIILALVVVLTGLALFGSQSLRSRFANERFITGLGLFFPVVVLTVLLVYGLFVMRAGAQSQAPEDGQLRVAIEGELWWWRVTYLDGEGNRITSANELHLPVGTPVELALTSDNVIHSFWAPTLAGKLDMIPGRENTLTVTATRAGVTRGQCAEYCGGAHALMAFHVVAHPPQEFEAWLAHAASPAHEPATAQEQHGAELFQQAGCGSCHAVRGTEADGVIGPDLTHVGGRLSLAAATMPNNSQAFSDWIVNNQHIKPENKMPAYEIFTEEQLDDLSIYLDSLE</sequence>
<name>A0A918SEB8_9HYPH</name>
<accession>A0A918SEB8</accession>
<dbReference type="SUPFAM" id="SSF46626">
    <property type="entry name" value="Cytochrome c"/>
    <property type="match status" value="1"/>
</dbReference>
<evidence type="ECO:0000256" key="3">
    <source>
        <dbReference type="ARBA" id="ARBA00022448"/>
    </source>
</evidence>
<feature type="transmembrane region" description="Helical" evidence="12">
    <location>
        <begin position="79"/>
        <end position="101"/>
    </location>
</feature>
<feature type="transmembrane region" description="Helical" evidence="12">
    <location>
        <begin position="42"/>
        <end position="67"/>
    </location>
</feature>
<evidence type="ECO:0000256" key="9">
    <source>
        <dbReference type="ARBA" id="ARBA00023136"/>
    </source>
</evidence>
<dbReference type="PROSITE" id="PS50857">
    <property type="entry name" value="COX2_CUA"/>
    <property type="match status" value="1"/>
</dbReference>
<evidence type="ECO:0000256" key="12">
    <source>
        <dbReference type="SAM" id="Phobius"/>
    </source>
</evidence>
<evidence type="ECO:0000256" key="7">
    <source>
        <dbReference type="ARBA" id="ARBA00023004"/>
    </source>
</evidence>
<dbReference type="InterPro" id="IPR002429">
    <property type="entry name" value="CcO_II-like_C"/>
</dbReference>
<evidence type="ECO:0000313" key="16">
    <source>
        <dbReference type="Proteomes" id="UP000646579"/>
    </source>
</evidence>
<evidence type="ECO:0000256" key="6">
    <source>
        <dbReference type="ARBA" id="ARBA00022982"/>
    </source>
</evidence>
<evidence type="ECO:0000256" key="4">
    <source>
        <dbReference type="ARBA" id="ARBA00022617"/>
    </source>
</evidence>
<dbReference type="InterPro" id="IPR008972">
    <property type="entry name" value="Cupredoxin"/>
</dbReference>
<dbReference type="CDD" id="cd04213">
    <property type="entry name" value="CuRO_CcO_Caa3_II"/>
    <property type="match status" value="1"/>
</dbReference>
<dbReference type="PROSITE" id="PS51257">
    <property type="entry name" value="PROKAR_LIPOPROTEIN"/>
    <property type="match status" value="1"/>
</dbReference>
<keyword evidence="7 11" id="KW-0408">Iron</keyword>
<dbReference type="RefSeq" id="WP_189427099.1">
    <property type="nucleotide sequence ID" value="NZ_BMZE01000004.1"/>
</dbReference>
<evidence type="ECO:0000259" key="13">
    <source>
        <dbReference type="PROSITE" id="PS50857"/>
    </source>
</evidence>
<proteinExistence type="inferred from homology"/>
<keyword evidence="3" id="KW-0813">Transport</keyword>
<comment type="subcellular location">
    <subcellularLocation>
        <location evidence="1">Membrane</location>
    </subcellularLocation>
</comment>
<dbReference type="PANTHER" id="PTHR22888:SF9">
    <property type="entry name" value="CYTOCHROME C OXIDASE SUBUNIT 2"/>
    <property type="match status" value="1"/>
</dbReference>
<dbReference type="InterPro" id="IPR009056">
    <property type="entry name" value="Cyt_c-like_dom"/>
</dbReference>
<evidence type="ECO:0000313" key="15">
    <source>
        <dbReference type="EMBL" id="GHA36093.1"/>
    </source>
</evidence>
<dbReference type="InterPro" id="IPR045187">
    <property type="entry name" value="CcO_II"/>
</dbReference>
<keyword evidence="5 11" id="KW-0479">Metal-binding</keyword>
<dbReference type="AlphaFoldDB" id="A0A918SEB8"/>
<keyword evidence="9 12" id="KW-0472">Membrane</keyword>
<dbReference type="Pfam" id="PF00034">
    <property type="entry name" value="Cytochrom_C"/>
    <property type="match status" value="1"/>
</dbReference>
<evidence type="ECO:0000256" key="11">
    <source>
        <dbReference type="PROSITE-ProRule" id="PRU00433"/>
    </source>
</evidence>
<evidence type="ECO:0000256" key="10">
    <source>
        <dbReference type="ARBA" id="ARBA00047816"/>
    </source>
</evidence>
<keyword evidence="12" id="KW-0812">Transmembrane</keyword>
<dbReference type="Proteomes" id="UP000646579">
    <property type="component" value="Unassembled WGS sequence"/>
</dbReference>
<feature type="domain" description="Cytochrome c" evidence="14">
    <location>
        <begin position="240"/>
        <end position="332"/>
    </location>
</feature>
<feature type="domain" description="Cytochrome oxidase subunit II copper A binding" evidence="13">
    <location>
        <begin position="114"/>
        <end position="229"/>
    </location>
</feature>
<evidence type="ECO:0000256" key="1">
    <source>
        <dbReference type="ARBA" id="ARBA00004370"/>
    </source>
</evidence>
<keyword evidence="12" id="KW-1133">Transmembrane helix</keyword>
<comment type="catalytic activity">
    <reaction evidence="10">
        <text>4 Fe(II)-[cytochrome c] + O2 + 8 H(+)(in) = 4 Fe(III)-[cytochrome c] + 2 H2O + 4 H(+)(out)</text>
        <dbReference type="Rhea" id="RHEA:11436"/>
        <dbReference type="Rhea" id="RHEA-COMP:10350"/>
        <dbReference type="Rhea" id="RHEA-COMP:14399"/>
        <dbReference type="ChEBI" id="CHEBI:15377"/>
        <dbReference type="ChEBI" id="CHEBI:15378"/>
        <dbReference type="ChEBI" id="CHEBI:15379"/>
        <dbReference type="ChEBI" id="CHEBI:29033"/>
        <dbReference type="ChEBI" id="CHEBI:29034"/>
        <dbReference type="EC" id="7.1.1.9"/>
    </reaction>
</comment>
<dbReference type="InterPro" id="IPR034236">
    <property type="entry name" value="CuRO_CcO_Caa3_II"/>
</dbReference>
<keyword evidence="6" id="KW-0249">Electron transport</keyword>
<dbReference type="Gene3D" id="2.60.40.420">
    <property type="entry name" value="Cupredoxins - blue copper proteins"/>
    <property type="match status" value="1"/>
</dbReference>
<dbReference type="PROSITE" id="PS00078">
    <property type="entry name" value="COX2"/>
    <property type="match status" value="1"/>
</dbReference>
<comment type="similarity">
    <text evidence="2">Belongs to the cytochrome c oxidase subunit 2 family.</text>
</comment>
<dbReference type="GO" id="GO:0020037">
    <property type="term" value="F:heme binding"/>
    <property type="evidence" value="ECO:0007669"/>
    <property type="project" value="InterPro"/>
</dbReference>
<evidence type="ECO:0000256" key="5">
    <source>
        <dbReference type="ARBA" id="ARBA00022723"/>
    </source>
</evidence>
<evidence type="ECO:0000256" key="2">
    <source>
        <dbReference type="ARBA" id="ARBA00007866"/>
    </source>
</evidence>
<dbReference type="PROSITE" id="PS51007">
    <property type="entry name" value="CYTC"/>
    <property type="match status" value="1"/>
</dbReference>
<dbReference type="SUPFAM" id="SSF49503">
    <property type="entry name" value="Cupredoxins"/>
    <property type="match status" value="1"/>
</dbReference>
<dbReference type="InterPro" id="IPR001505">
    <property type="entry name" value="Copper_CuA"/>
</dbReference>
<dbReference type="InterPro" id="IPR036909">
    <property type="entry name" value="Cyt_c-like_dom_sf"/>
</dbReference>
<dbReference type="EMBL" id="BMZE01000004">
    <property type="protein sequence ID" value="GHA36093.1"/>
    <property type="molecule type" value="Genomic_DNA"/>
</dbReference>
<reference evidence="15" key="2">
    <citation type="submission" date="2020-09" db="EMBL/GenBank/DDBJ databases">
        <authorList>
            <person name="Sun Q."/>
            <person name="Kim S."/>
        </authorList>
    </citation>
    <scope>NUCLEOTIDE SEQUENCE</scope>
    <source>
        <strain evidence="15">KCTC 32437</strain>
    </source>
</reference>
<reference evidence="15" key="1">
    <citation type="journal article" date="2014" name="Int. J. Syst. Evol. Microbiol.">
        <title>Complete genome sequence of Corynebacterium casei LMG S-19264T (=DSM 44701T), isolated from a smear-ripened cheese.</title>
        <authorList>
            <consortium name="US DOE Joint Genome Institute (JGI-PGF)"/>
            <person name="Walter F."/>
            <person name="Albersmeier A."/>
            <person name="Kalinowski J."/>
            <person name="Ruckert C."/>
        </authorList>
    </citation>
    <scope>NUCLEOTIDE SEQUENCE</scope>
    <source>
        <strain evidence="15">KCTC 32437</strain>
    </source>
</reference>
<organism evidence="15 16">
    <name type="scientific">Devosia pacifica</name>
    <dbReference type="NCBI Taxonomy" id="1335967"/>
    <lineage>
        <taxon>Bacteria</taxon>
        <taxon>Pseudomonadati</taxon>
        <taxon>Pseudomonadota</taxon>
        <taxon>Alphaproteobacteria</taxon>
        <taxon>Hyphomicrobiales</taxon>
        <taxon>Devosiaceae</taxon>
        <taxon>Devosia</taxon>
    </lineage>
</organism>
<gene>
    <name evidence="15" type="ORF">GCM10007989_35200</name>
</gene>
<keyword evidence="16" id="KW-1185">Reference proteome</keyword>
<dbReference type="PANTHER" id="PTHR22888">
    <property type="entry name" value="CYTOCHROME C OXIDASE, SUBUNIT II"/>
    <property type="match status" value="1"/>
</dbReference>
<evidence type="ECO:0000256" key="8">
    <source>
        <dbReference type="ARBA" id="ARBA00023008"/>
    </source>
</evidence>
<protein>
    <submittedName>
        <fullName evidence="15">Cytochrome c oxidase subunit II</fullName>
    </submittedName>
</protein>
<dbReference type="GO" id="GO:0004129">
    <property type="term" value="F:cytochrome-c oxidase activity"/>
    <property type="evidence" value="ECO:0007669"/>
    <property type="project" value="UniProtKB-EC"/>
</dbReference>
<dbReference type="GO" id="GO:0042773">
    <property type="term" value="P:ATP synthesis coupled electron transport"/>
    <property type="evidence" value="ECO:0007669"/>
    <property type="project" value="TreeGrafter"/>
</dbReference>
<comment type="caution">
    <text evidence="15">The sequence shown here is derived from an EMBL/GenBank/DDBJ whole genome shotgun (WGS) entry which is preliminary data.</text>
</comment>
<dbReference type="GO" id="GO:0016020">
    <property type="term" value="C:membrane"/>
    <property type="evidence" value="ECO:0007669"/>
    <property type="project" value="UniProtKB-SubCell"/>
</dbReference>
<keyword evidence="4 11" id="KW-0349">Heme</keyword>
<keyword evidence="8" id="KW-0186">Copper</keyword>
<evidence type="ECO:0000259" key="14">
    <source>
        <dbReference type="PROSITE" id="PS51007"/>
    </source>
</evidence>